<dbReference type="Proteomes" id="UP001054945">
    <property type="component" value="Unassembled WGS sequence"/>
</dbReference>
<reference evidence="2 3" key="1">
    <citation type="submission" date="2021-06" db="EMBL/GenBank/DDBJ databases">
        <title>Caerostris extrusa draft genome.</title>
        <authorList>
            <person name="Kono N."/>
            <person name="Arakawa K."/>
        </authorList>
    </citation>
    <scope>NUCLEOTIDE SEQUENCE [LARGE SCALE GENOMIC DNA]</scope>
</reference>
<dbReference type="EMBL" id="BPLR01017802">
    <property type="protein sequence ID" value="GIY94575.1"/>
    <property type="molecule type" value="Genomic_DNA"/>
</dbReference>
<keyword evidence="1" id="KW-1133">Transmembrane helix</keyword>
<evidence type="ECO:0000313" key="3">
    <source>
        <dbReference type="Proteomes" id="UP001054945"/>
    </source>
</evidence>
<comment type="caution">
    <text evidence="2">The sequence shown here is derived from an EMBL/GenBank/DDBJ whole genome shotgun (WGS) entry which is preliminary data.</text>
</comment>
<feature type="transmembrane region" description="Helical" evidence="1">
    <location>
        <begin position="98"/>
        <end position="118"/>
    </location>
</feature>
<keyword evidence="1" id="KW-0812">Transmembrane</keyword>
<proteinExistence type="predicted"/>
<evidence type="ECO:0000313" key="2">
    <source>
        <dbReference type="EMBL" id="GIY94575.1"/>
    </source>
</evidence>
<protein>
    <submittedName>
        <fullName evidence="2">Uncharacterized protein</fullName>
    </submittedName>
</protein>
<keyword evidence="1" id="KW-0472">Membrane</keyword>
<dbReference type="AlphaFoldDB" id="A0AAV4XKX1"/>
<accession>A0AAV4XKX1</accession>
<keyword evidence="3" id="KW-1185">Reference proteome</keyword>
<organism evidence="2 3">
    <name type="scientific">Caerostris extrusa</name>
    <name type="common">Bark spider</name>
    <name type="synonym">Caerostris bankana</name>
    <dbReference type="NCBI Taxonomy" id="172846"/>
    <lineage>
        <taxon>Eukaryota</taxon>
        <taxon>Metazoa</taxon>
        <taxon>Ecdysozoa</taxon>
        <taxon>Arthropoda</taxon>
        <taxon>Chelicerata</taxon>
        <taxon>Arachnida</taxon>
        <taxon>Araneae</taxon>
        <taxon>Araneomorphae</taxon>
        <taxon>Entelegynae</taxon>
        <taxon>Araneoidea</taxon>
        <taxon>Araneidae</taxon>
        <taxon>Caerostris</taxon>
    </lineage>
</organism>
<sequence length="123" mass="14317">MLSLPAKMKTDANFARDIFTSDENSHQLKVYHPWRIVLAWQEFIFFDFATSANWLAPTKTLDRRPCSCLQQGTECRCSSDGTAKFTIRLEPWAHYKTIVFGCLLGSLLLWLMLYIPLIRSTFY</sequence>
<name>A0AAV4XKX1_CAEEX</name>
<gene>
    <name evidence="2" type="primary">AVEN_177608_1</name>
    <name evidence="2" type="ORF">CEXT_78451</name>
</gene>
<evidence type="ECO:0000256" key="1">
    <source>
        <dbReference type="SAM" id="Phobius"/>
    </source>
</evidence>